<keyword evidence="1" id="KW-0175">Coiled coil</keyword>
<gene>
    <name evidence="4" type="primary">LOC106810972</name>
</gene>
<name>A0ABM1ECN8_PRICU</name>
<reference evidence="4" key="1">
    <citation type="submission" date="2025-08" db="UniProtKB">
        <authorList>
            <consortium name="RefSeq"/>
        </authorList>
    </citation>
    <scope>IDENTIFICATION</scope>
</reference>
<feature type="compositionally biased region" description="Pro residues" evidence="2">
    <location>
        <begin position="383"/>
        <end position="416"/>
    </location>
</feature>
<dbReference type="RefSeq" id="XP_014669959.1">
    <property type="nucleotide sequence ID" value="XM_014814473.1"/>
</dbReference>
<sequence>MSSEGSLLQSLFSDDIAESLEALDHDYNMQGAYDQVGIQAGSMQQQQPMSVGMQMAPQNVPMQQQQVAPPQQQYMRTPQQQMVMGAGYPQQQQQPGMVMQQQPAIAMAPRMPGNQRMMRGPMMQQQQVMNGPPRALGYPQMASAAAAARLPSSTYVTPPKLHHIDQEAVYSAPNATSGSGSGAPCLSNGMQAGGGSGYWSQASVVGSPQPAYAIQAARVGSPQRMGSPGPHIAPPQQWPAAPPNGQMPQPSSAAGQAVSGYAPQCDYARPAVSQQQYQYMQQQQQQGAGGGIYVQSPQSNLLPPQMASPGGRNRTPSGQMYAAGSQQQQPAYAPAGQLAASNSGVYQPMSPMQNPNTSPHHQLQPQYSSQQQRAPQGYLSPNRPSPASPLHRPTPPPMTTPPPCAAGGLTPPPPAAYAPHPQSQGAAGAGGGSLQQLEQMVAPGGARGAAPNPFLTIVQPSSAPPPPTATYTQMNAAKVAPALTAGGGGGASQLTTLVITVTPGKGAPAAAATPPGGADLRNVNQNIAREIQQLRQQIQQLRGATTPDQPKIDELSTRVKTLAAQLQHNLQRQQPGGAAAAAPAGQVDVDC</sequence>
<evidence type="ECO:0000256" key="2">
    <source>
        <dbReference type="SAM" id="MobiDB-lite"/>
    </source>
</evidence>
<feature type="region of interest" description="Disordered" evidence="2">
    <location>
        <begin position="288"/>
        <end position="434"/>
    </location>
</feature>
<feature type="compositionally biased region" description="Low complexity" evidence="2">
    <location>
        <begin position="573"/>
        <end position="591"/>
    </location>
</feature>
<organism evidence="3 4">
    <name type="scientific">Priapulus caudatus</name>
    <name type="common">Priapulid worm</name>
    <dbReference type="NCBI Taxonomy" id="37621"/>
    <lineage>
        <taxon>Eukaryota</taxon>
        <taxon>Metazoa</taxon>
        <taxon>Ecdysozoa</taxon>
        <taxon>Scalidophora</taxon>
        <taxon>Priapulida</taxon>
        <taxon>Priapulimorpha</taxon>
        <taxon>Priapulimorphida</taxon>
        <taxon>Priapulidae</taxon>
        <taxon>Priapulus</taxon>
    </lineage>
</organism>
<keyword evidence="3" id="KW-1185">Reference proteome</keyword>
<feature type="compositionally biased region" description="Low complexity" evidence="2">
    <location>
        <begin position="358"/>
        <end position="376"/>
    </location>
</feature>
<feature type="compositionally biased region" description="Low complexity" evidence="2">
    <location>
        <begin position="321"/>
        <end position="341"/>
    </location>
</feature>
<feature type="coiled-coil region" evidence="1">
    <location>
        <begin position="517"/>
        <end position="544"/>
    </location>
</feature>
<protein>
    <submittedName>
        <fullName evidence="4">Trithorax group protein osa-like</fullName>
    </submittedName>
</protein>
<feature type="compositionally biased region" description="Polar residues" evidence="2">
    <location>
        <begin position="342"/>
        <end position="357"/>
    </location>
</feature>
<dbReference type="Proteomes" id="UP000695022">
    <property type="component" value="Unplaced"/>
</dbReference>
<dbReference type="GeneID" id="106810972"/>
<accession>A0ABM1ECN8</accession>
<evidence type="ECO:0000313" key="4">
    <source>
        <dbReference type="RefSeq" id="XP_014669959.1"/>
    </source>
</evidence>
<feature type="region of interest" description="Disordered" evidence="2">
    <location>
        <begin position="220"/>
        <end position="258"/>
    </location>
</feature>
<evidence type="ECO:0000256" key="1">
    <source>
        <dbReference type="SAM" id="Coils"/>
    </source>
</evidence>
<proteinExistence type="predicted"/>
<feature type="compositionally biased region" description="Pro residues" evidence="2">
    <location>
        <begin position="231"/>
        <end position="242"/>
    </location>
</feature>
<feature type="compositionally biased region" description="Low complexity" evidence="2">
    <location>
        <begin position="417"/>
        <end position="426"/>
    </location>
</feature>
<feature type="region of interest" description="Disordered" evidence="2">
    <location>
        <begin position="568"/>
        <end position="591"/>
    </location>
</feature>
<evidence type="ECO:0000313" key="3">
    <source>
        <dbReference type="Proteomes" id="UP000695022"/>
    </source>
</evidence>